<keyword evidence="5 12" id="KW-1003">Cell membrane</keyword>
<dbReference type="InterPro" id="IPR012336">
    <property type="entry name" value="Thioredoxin-like_fold"/>
</dbReference>
<sequence length="631" mass="67001">MTERRAGPPSGSFADRTAWARNLRTPLREFMRTETGGAVVLLAATLAALVWANADASSYERVWETQVSVRFGGAGLSQGLREWVNSGLMTVFFFVVGLEARREFDMGELRDRRRFALPLAAGVGGMVVPVAVYLAFNAGGPAAHGWGIAMSTDTAFALGVLALVGRNFPARLRTYLLTATVVDDVIALAVIATVYSGDVALPPLLLAAGILAVTVLVRALGVRQIPVYVVLGVAAWAAVQSAGVEPVVVGLVMGLLTYAHPAARDDLERATEVFRLFREQPTPEFARSARTGVAAAISPNERLQLLIHPWTSYAVVPLFALANAGVTITAGFLGRAFTSTLTLGIVIGYVAGKPLGILGSSWLVTRASRGRLRPPVGWAAVGGGGAIAGIGFTVALLIATLSFTGARLEEAKIGVLSAALGATVVTWVVVRATALLPPRRRLRALLGTAESIIDLAAPVEPERDHVRGPANAPVTVVEYGDFECPYCGRAESVVRELLADHGDVRYVWRHLPLNDIHPQAQLAAEAAEAAAAQGRFWEMHDLLLDRQDALRPRDLVRYAGDLGLDVDRFRADLRRHTGAGRIAEDVDSADLSGVSGTPTFFVNGRRHVGAYDIATLSAAVRGARKRAAVGS</sequence>
<dbReference type="GO" id="GO:0005886">
    <property type="term" value="C:plasma membrane"/>
    <property type="evidence" value="ECO:0007669"/>
    <property type="project" value="UniProtKB-SubCell"/>
</dbReference>
<feature type="domain" description="Thioredoxin" evidence="13">
    <location>
        <begin position="444"/>
        <end position="625"/>
    </location>
</feature>
<dbReference type="GO" id="GO:0015385">
    <property type="term" value="F:sodium:proton antiporter activity"/>
    <property type="evidence" value="ECO:0007669"/>
    <property type="project" value="UniProtKB-UniRule"/>
</dbReference>
<dbReference type="Pfam" id="PF06965">
    <property type="entry name" value="Na_H_antiport_1"/>
    <property type="match status" value="1"/>
</dbReference>
<comment type="similarity">
    <text evidence="12">Belongs to the NhaA Na(+)/H(+) (TC 2.A.33) antiporter family.</text>
</comment>
<feature type="transmembrane region" description="Helical" evidence="12">
    <location>
        <begin position="142"/>
        <end position="163"/>
    </location>
</feature>
<comment type="function">
    <text evidence="12">Na(+)/H(+) antiporter that extrudes sodium in exchange for external protons.</text>
</comment>
<feature type="transmembrane region" description="Helical" evidence="12">
    <location>
        <begin position="83"/>
        <end position="100"/>
    </location>
</feature>
<evidence type="ECO:0000256" key="2">
    <source>
        <dbReference type="ARBA" id="ARBA00007006"/>
    </source>
</evidence>
<keyword evidence="7 12" id="KW-1133">Transmembrane helix</keyword>
<keyword evidence="4 12" id="KW-0050">Antiport</keyword>
<dbReference type="InterPro" id="IPR004670">
    <property type="entry name" value="NhaA"/>
</dbReference>
<evidence type="ECO:0000256" key="3">
    <source>
        <dbReference type="ARBA" id="ARBA00022448"/>
    </source>
</evidence>
<evidence type="ECO:0000256" key="12">
    <source>
        <dbReference type="HAMAP-Rule" id="MF_01844"/>
    </source>
</evidence>
<dbReference type="PANTHER" id="PTHR30341">
    <property type="entry name" value="SODIUM ION/PROTON ANTIPORTER NHAA-RELATED"/>
    <property type="match status" value="1"/>
</dbReference>
<feature type="transmembrane region" description="Helical" evidence="12">
    <location>
        <begin position="36"/>
        <end position="54"/>
    </location>
</feature>
<evidence type="ECO:0000256" key="1">
    <source>
        <dbReference type="ARBA" id="ARBA00004429"/>
    </source>
</evidence>
<accession>A0A7X0FV84</accession>
<comment type="caution">
    <text evidence="14">The sequence shown here is derived from an EMBL/GenBank/DDBJ whole genome shotgun (WGS) entry which is preliminary data.</text>
</comment>
<dbReference type="InterPro" id="IPR023171">
    <property type="entry name" value="Na/H_antiporter_dom_sf"/>
</dbReference>
<dbReference type="GO" id="GO:0006885">
    <property type="term" value="P:regulation of pH"/>
    <property type="evidence" value="ECO:0007669"/>
    <property type="project" value="UniProtKB-UniRule"/>
</dbReference>
<proteinExistence type="inferred from homology"/>
<evidence type="ECO:0000313" key="15">
    <source>
        <dbReference type="Proteomes" id="UP000546324"/>
    </source>
</evidence>
<keyword evidence="11 12" id="KW-0739">Sodium transport</keyword>
<dbReference type="EMBL" id="JACHMQ010000001">
    <property type="protein sequence ID" value="MBB6394199.1"/>
    <property type="molecule type" value="Genomic_DNA"/>
</dbReference>
<keyword evidence="8 12" id="KW-0915">Sodium</keyword>
<feature type="transmembrane region" description="Helical" evidence="12">
    <location>
        <begin position="376"/>
        <end position="401"/>
    </location>
</feature>
<keyword evidence="6 12" id="KW-0812">Transmembrane</keyword>
<evidence type="ECO:0000256" key="7">
    <source>
        <dbReference type="ARBA" id="ARBA00022989"/>
    </source>
</evidence>
<evidence type="ECO:0000256" key="10">
    <source>
        <dbReference type="ARBA" id="ARBA00023136"/>
    </source>
</evidence>
<keyword evidence="15" id="KW-1185">Reference proteome</keyword>
<dbReference type="RefSeq" id="WP_185023888.1">
    <property type="nucleotide sequence ID" value="NZ_JACHMQ010000001.1"/>
</dbReference>
<feature type="transmembrane region" description="Helical" evidence="12">
    <location>
        <begin position="341"/>
        <end position="364"/>
    </location>
</feature>
<keyword evidence="9 12" id="KW-0406">Ion transport</keyword>
<protein>
    <recommendedName>
        <fullName evidence="12">Na(+)/H(+) antiporter NhaA</fullName>
    </recommendedName>
    <alternativeName>
        <fullName evidence="12">Sodium/proton antiporter NhaA</fullName>
    </alternativeName>
</protein>
<dbReference type="Proteomes" id="UP000546324">
    <property type="component" value="Unassembled WGS sequence"/>
</dbReference>
<dbReference type="AlphaFoldDB" id="A0A7X0FV84"/>
<comment type="subcellular location">
    <subcellularLocation>
        <location evidence="1">Cell inner membrane</location>
        <topology evidence="1">Multi-pass membrane protein</topology>
    </subcellularLocation>
    <subcellularLocation>
        <location evidence="12">Cell membrane</location>
        <topology evidence="12">Multi-pass membrane protein</topology>
    </subcellularLocation>
</comment>
<reference evidence="14 15" key="1">
    <citation type="submission" date="2020-08" db="EMBL/GenBank/DDBJ databases">
        <title>Sequencing the genomes of 1000 actinobacteria strains.</title>
        <authorList>
            <person name="Klenk H.-P."/>
        </authorList>
    </citation>
    <scope>NUCLEOTIDE SEQUENCE [LARGE SCALE GENOMIC DNA]</scope>
    <source>
        <strain evidence="14 15">DSM 43675</strain>
    </source>
</reference>
<dbReference type="InterPro" id="IPR036249">
    <property type="entry name" value="Thioredoxin-like_sf"/>
</dbReference>
<dbReference type="InterPro" id="IPR013766">
    <property type="entry name" value="Thioredoxin_domain"/>
</dbReference>
<evidence type="ECO:0000256" key="4">
    <source>
        <dbReference type="ARBA" id="ARBA00022449"/>
    </source>
</evidence>
<keyword evidence="3 12" id="KW-0813">Transport</keyword>
<dbReference type="HAMAP" id="MF_01844">
    <property type="entry name" value="NhaA"/>
    <property type="match status" value="1"/>
</dbReference>
<gene>
    <name evidence="12" type="primary">nhaA</name>
    <name evidence="14" type="ORF">BKA00_001113</name>
</gene>
<dbReference type="NCBIfam" id="TIGR00773">
    <property type="entry name" value="NhaA"/>
    <property type="match status" value="1"/>
</dbReference>
<evidence type="ECO:0000256" key="6">
    <source>
        <dbReference type="ARBA" id="ARBA00022692"/>
    </source>
</evidence>
<organism evidence="14 15">
    <name type="scientific">Actinomadura coerulea</name>
    <dbReference type="NCBI Taxonomy" id="46159"/>
    <lineage>
        <taxon>Bacteria</taxon>
        <taxon>Bacillati</taxon>
        <taxon>Actinomycetota</taxon>
        <taxon>Actinomycetes</taxon>
        <taxon>Streptosporangiales</taxon>
        <taxon>Thermomonosporaceae</taxon>
        <taxon>Actinomadura</taxon>
    </lineage>
</organism>
<feature type="transmembrane region" description="Helical" evidence="12">
    <location>
        <begin position="201"/>
        <end position="220"/>
    </location>
</feature>
<keyword evidence="10 12" id="KW-0472">Membrane</keyword>
<comment type="similarity">
    <text evidence="2">In the N-terminal section; belongs to the NhaA Na(+)/H(+) (TC 2.A.33) antiporter family.</text>
</comment>
<dbReference type="SUPFAM" id="SSF52833">
    <property type="entry name" value="Thioredoxin-like"/>
    <property type="match status" value="1"/>
</dbReference>
<feature type="transmembrane region" description="Helical" evidence="12">
    <location>
        <begin position="413"/>
        <end position="430"/>
    </location>
</feature>
<dbReference type="PROSITE" id="PS51352">
    <property type="entry name" value="THIOREDOXIN_2"/>
    <property type="match status" value="1"/>
</dbReference>
<evidence type="ECO:0000259" key="13">
    <source>
        <dbReference type="PROSITE" id="PS51352"/>
    </source>
</evidence>
<dbReference type="Pfam" id="PF13462">
    <property type="entry name" value="Thioredoxin_4"/>
    <property type="match status" value="1"/>
</dbReference>
<comment type="catalytic activity">
    <reaction evidence="12">
        <text>Na(+)(in) + 2 H(+)(out) = Na(+)(out) + 2 H(+)(in)</text>
        <dbReference type="Rhea" id="RHEA:29251"/>
        <dbReference type="ChEBI" id="CHEBI:15378"/>
        <dbReference type="ChEBI" id="CHEBI:29101"/>
    </reaction>
</comment>
<dbReference type="PANTHER" id="PTHR30341:SF0">
    <property type="entry name" value="NA(+)_H(+) ANTIPORTER NHAA"/>
    <property type="match status" value="1"/>
</dbReference>
<evidence type="ECO:0000256" key="9">
    <source>
        <dbReference type="ARBA" id="ARBA00023065"/>
    </source>
</evidence>
<evidence type="ECO:0000256" key="8">
    <source>
        <dbReference type="ARBA" id="ARBA00023053"/>
    </source>
</evidence>
<feature type="transmembrane region" description="Helical" evidence="12">
    <location>
        <begin position="115"/>
        <end position="136"/>
    </location>
</feature>
<feature type="transmembrane region" description="Helical" evidence="12">
    <location>
        <begin position="227"/>
        <end position="256"/>
    </location>
</feature>
<feature type="transmembrane region" description="Helical" evidence="12">
    <location>
        <begin position="175"/>
        <end position="195"/>
    </location>
</feature>
<feature type="transmembrane region" description="Helical" evidence="12">
    <location>
        <begin position="310"/>
        <end position="334"/>
    </location>
</feature>
<dbReference type="Gene3D" id="3.40.30.10">
    <property type="entry name" value="Glutaredoxin"/>
    <property type="match status" value="1"/>
</dbReference>
<evidence type="ECO:0000256" key="5">
    <source>
        <dbReference type="ARBA" id="ARBA00022475"/>
    </source>
</evidence>
<dbReference type="Gene3D" id="1.20.1530.10">
    <property type="entry name" value="Na+/H+ antiporter like domain"/>
    <property type="match status" value="1"/>
</dbReference>
<name>A0A7X0FV84_9ACTN</name>
<evidence type="ECO:0000256" key="11">
    <source>
        <dbReference type="ARBA" id="ARBA00023201"/>
    </source>
</evidence>
<evidence type="ECO:0000313" key="14">
    <source>
        <dbReference type="EMBL" id="MBB6394199.1"/>
    </source>
</evidence>